<dbReference type="PANTHER" id="PTHR13887:SF14">
    <property type="entry name" value="DISULFIDE BOND FORMATION PROTEIN D"/>
    <property type="match status" value="1"/>
</dbReference>
<dbReference type="Gene3D" id="3.40.30.10">
    <property type="entry name" value="Glutaredoxin"/>
    <property type="match status" value="1"/>
</dbReference>
<evidence type="ECO:0000256" key="3">
    <source>
        <dbReference type="ARBA" id="ARBA00023002"/>
    </source>
</evidence>
<keyword evidence="6" id="KW-0812">Transmembrane</keyword>
<dbReference type="InterPro" id="IPR012336">
    <property type="entry name" value="Thioredoxin-like_fold"/>
</dbReference>
<evidence type="ECO:0000256" key="6">
    <source>
        <dbReference type="SAM" id="Phobius"/>
    </source>
</evidence>
<keyword evidence="2" id="KW-0732">Signal</keyword>
<proteinExistence type="inferred from homology"/>
<evidence type="ECO:0000256" key="4">
    <source>
        <dbReference type="ARBA" id="ARBA00023157"/>
    </source>
</evidence>
<keyword evidence="5" id="KW-0676">Redox-active center</keyword>
<keyword evidence="4" id="KW-1015">Disulfide bond</keyword>
<dbReference type="Proteomes" id="UP000236846">
    <property type="component" value="Unassembled WGS sequence"/>
</dbReference>
<keyword evidence="3" id="KW-0560">Oxidoreductase</keyword>
<dbReference type="PANTHER" id="PTHR13887">
    <property type="entry name" value="GLUTATHIONE S-TRANSFERASE KAPPA"/>
    <property type="match status" value="1"/>
</dbReference>
<evidence type="ECO:0000313" key="9">
    <source>
        <dbReference type="Proteomes" id="UP000236846"/>
    </source>
</evidence>
<keyword evidence="6" id="KW-0472">Membrane</keyword>
<feature type="transmembrane region" description="Helical" evidence="6">
    <location>
        <begin position="12"/>
        <end position="29"/>
    </location>
</feature>
<dbReference type="GO" id="GO:0016491">
    <property type="term" value="F:oxidoreductase activity"/>
    <property type="evidence" value="ECO:0007669"/>
    <property type="project" value="UniProtKB-KW"/>
</dbReference>
<comment type="similarity">
    <text evidence="1">Belongs to the thioredoxin family. DsbA subfamily.</text>
</comment>
<dbReference type="InterPro" id="IPR013766">
    <property type="entry name" value="Thioredoxin_domain"/>
</dbReference>
<dbReference type="AlphaFoldDB" id="A0A2H0PZW7"/>
<feature type="domain" description="Thioredoxin" evidence="7">
    <location>
        <begin position="34"/>
        <end position="235"/>
    </location>
</feature>
<dbReference type="PROSITE" id="PS51352">
    <property type="entry name" value="THIOREDOXIN_2"/>
    <property type="match status" value="1"/>
</dbReference>
<dbReference type="InterPro" id="IPR036249">
    <property type="entry name" value="Thioredoxin-like_sf"/>
</dbReference>
<gene>
    <name evidence="8" type="ORF">COV41_00645</name>
</gene>
<evidence type="ECO:0000256" key="5">
    <source>
        <dbReference type="ARBA" id="ARBA00023284"/>
    </source>
</evidence>
<accession>A0A2H0PZW7</accession>
<dbReference type="Pfam" id="PF13462">
    <property type="entry name" value="Thioredoxin_4"/>
    <property type="match status" value="1"/>
</dbReference>
<evidence type="ECO:0000256" key="2">
    <source>
        <dbReference type="ARBA" id="ARBA00022729"/>
    </source>
</evidence>
<sequence length="236" mass="25719">MTKLIAFLKQNAISIFAFVALGAIVWFGAAHSPIQAPVKAPEQQISPVPSSQAITQPDITGFAFEGNANAPVTIVEYGDYQCPFCMRFYENTFPQLKTDYIDAGKVKFVWKDFVLFTQPSQGPDSQWAAESAQCANDQGKFFAFHGALMALHLDETNPDLTMAQLNGFAQKFGLNQQTFAACMSNHTYSNRVSASRDEGAALGIRATPSFWANGTIIEGAVPIDTFAAKIDAMLKK</sequence>
<comment type="caution">
    <text evidence="8">The sequence shown here is derived from an EMBL/GenBank/DDBJ whole genome shotgun (WGS) entry which is preliminary data.</text>
</comment>
<reference evidence="8 9" key="1">
    <citation type="submission" date="2017-09" db="EMBL/GenBank/DDBJ databases">
        <title>Depth-based differentiation of microbial function through sediment-hosted aquifers and enrichment of novel symbionts in the deep terrestrial subsurface.</title>
        <authorList>
            <person name="Probst A.J."/>
            <person name="Ladd B."/>
            <person name="Jarett J.K."/>
            <person name="Geller-Mcgrath D.E."/>
            <person name="Sieber C.M."/>
            <person name="Emerson J.B."/>
            <person name="Anantharaman K."/>
            <person name="Thomas B.C."/>
            <person name="Malmstrom R."/>
            <person name="Stieglmeier M."/>
            <person name="Klingl A."/>
            <person name="Woyke T."/>
            <person name="Ryan C.M."/>
            <person name="Banfield J.F."/>
        </authorList>
    </citation>
    <scope>NUCLEOTIDE SEQUENCE [LARGE SCALE GENOMIC DNA]</scope>
    <source>
        <strain evidence="8">CG11_big_fil_rev_8_21_14_0_20_43_10</strain>
    </source>
</reference>
<dbReference type="EMBL" id="PCXE01000013">
    <property type="protein sequence ID" value="PIR26815.1"/>
    <property type="molecule type" value="Genomic_DNA"/>
</dbReference>
<name>A0A2H0PZW7_9BACT</name>
<evidence type="ECO:0000313" key="8">
    <source>
        <dbReference type="EMBL" id="PIR26815.1"/>
    </source>
</evidence>
<keyword evidence="6" id="KW-1133">Transmembrane helix</keyword>
<protein>
    <recommendedName>
        <fullName evidence="7">Thioredoxin domain-containing protein</fullName>
    </recommendedName>
</protein>
<evidence type="ECO:0000259" key="7">
    <source>
        <dbReference type="PROSITE" id="PS51352"/>
    </source>
</evidence>
<dbReference type="SUPFAM" id="SSF52833">
    <property type="entry name" value="Thioredoxin-like"/>
    <property type="match status" value="1"/>
</dbReference>
<organism evidence="8 9">
    <name type="scientific">Candidatus Brennerbacteria bacterium CG11_big_fil_rev_8_21_14_0_20_43_10</name>
    <dbReference type="NCBI Taxonomy" id="1974523"/>
    <lineage>
        <taxon>Bacteria</taxon>
        <taxon>Candidatus Brenneribacteriota</taxon>
    </lineage>
</organism>
<evidence type="ECO:0000256" key="1">
    <source>
        <dbReference type="ARBA" id="ARBA00005791"/>
    </source>
</evidence>